<evidence type="ECO:0000313" key="10">
    <source>
        <dbReference type="Proteomes" id="UP000095038"/>
    </source>
</evidence>
<dbReference type="RefSeq" id="XP_020048918.1">
    <property type="nucleotide sequence ID" value="XM_020190335.1"/>
</dbReference>
<dbReference type="EMBL" id="KV454477">
    <property type="protein sequence ID" value="ODV62611.1"/>
    <property type="molecule type" value="Genomic_DNA"/>
</dbReference>
<dbReference type="InterPro" id="IPR051973">
    <property type="entry name" value="tRNA_Anticodon_Mtase-Reg"/>
</dbReference>
<dbReference type="OrthoDB" id="66881at2759"/>
<dbReference type="InterPro" id="IPR019775">
    <property type="entry name" value="WD40_repeat_CS"/>
</dbReference>
<dbReference type="PROSITE" id="PS50294">
    <property type="entry name" value="WD_REPEATS_REGION"/>
    <property type="match status" value="2"/>
</dbReference>
<evidence type="ECO:0000256" key="3">
    <source>
        <dbReference type="ARBA" id="ARBA00022574"/>
    </source>
</evidence>
<feature type="transmembrane region" description="Helical" evidence="8">
    <location>
        <begin position="12"/>
        <end position="33"/>
    </location>
</feature>
<dbReference type="STRING" id="1344418.A0A1D2VLY0"/>
<evidence type="ECO:0000256" key="2">
    <source>
        <dbReference type="ARBA" id="ARBA00022490"/>
    </source>
</evidence>
<dbReference type="Proteomes" id="UP000095038">
    <property type="component" value="Unassembled WGS sequence"/>
</dbReference>
<keyword evidence="4" id="KW-0819">tRNA processing</keyword>
<evidence type="ECO:0000256" key="1">
    <source>
        <dbReference type="ARBA" id="ARBA00004496"/>
    </source>
</evidence>
<keyword evidence="5" id="KW-0677">Repeat</keyword>
<dbReference type="FunCoup" id="A0A1D2VLY0">
    <property type="interactions" value="628"/>
</dbReference>
<keyword evidence="2" id="KW-0963">Cytoplasm</keyword>
<dbReference type="Gene3D" id="2.130.10.10">
    <property type="entry name" value="YVTN repeat-like/Quinoprotein amine dehydrogenase"/>
    <property type="match status" value="2"/>
</dbReference>
<dbReference type="Pfam" id="PF00400">
    <property type="entry name" value="WD40"/>
    <property type="match status" value="2"/>
</dbReference>
<feature type="repeat" description="WD" evidence="7">
    <location>
        <begin position="189"/>
        <end position="230"/>
    </location>
</feature>
<evidence type="ECO:0000256" key="6">
    <source>
        <dbReference type="ARBA" id="ARBA00038255"/>
    </source>
</evidence>
<dbReference type="InterPro" id="IPR001680">
    <property type="entry name" value="WD40_rpt"/>
</dbReference>
<dbReference type="PANTHER" id="PTHR14344">
    <property type="entry name" value="WD REPEAT PROTEIN"/>
    <property type="match status" value="1"/>
</dbReference>
<dbReference type="GO" id="GO:0002130">
    <property type="term" value="P:wobble position ribose methylation"/>
    <property type="evidence" value="ECO:0007669"/>
    <property type="project" value="EnsemblFungi"/>
</dbReference>
<feature type="repeat" description="WD" evidence="7">
    <location>
        <begin position="231"/>
        <end position="265"/>
    </location>
</feature>
<dbReference type="InterPro" id="IPR036322">
    <property type="entry name" value="WD40_repeat_dom_sf"/>
</dbReference>
<comment type="subcellular location">
    <subcellularLocation>
        <location evidence="1">Cytoplasm</location>
    </subcellularLocation>
</comment>
<dbReference type="PANTHER" id="PTHR14344:SF3">
    <property type="entry name" value="WD REPEAT-CONTAINING PROTEIN 6"/>
    <property type="match status" value="1"/>
</dbReference>
<dbReference type="SUPFAM" id="SSF50978">
    <property type="entry name" value="WD40 repeat-like"/>
    <property type="match status" value="3"/>
</dbReference>
<dbReference type="SMART" id="SM00320">
    <property type="entry name" value="WD40"/>
    <property type="match status" value="5"/>
</dbReference>
<evidence type="ECO:0000256" key="4">
    <source>
        <dbReference type="ARBA" id="ARBA00022694"/>
    </source>
</evidence>
<dbReference type="GO" id="GO:0032456">
    <property type="term" value="P:endocytic recycling"/>
    <property type="evidence" value="ECO:0007669"/>
    <property type="project" value="EnsemblFungi"/>
</dbReference>
<proteinExistence type="inferred from homology"/>
<keyword evidence="8" id="KW-0812">Transmembrane</keyword>
<keyword evidence="3 7" id="KW-0853">WD repeat</keyword>
<dbReference type="AlphaFoldDB" id="A0A1D2VLY0"/>
<dbReference type="GeneID" id="30963971"/>
<dbReference type="InterPro" id="IPR015943">
    <property type="entry name" value="WD40/YVTN_repeat-like_dom_sf"/>
</dbReference>
<organism evidence="9 10">
    <name type="scientific">Ascoidea rubescens DSM 1968</name>
    <dbReference type="NCBI Taxonomy" id="1344418"/>
    <lineage>
        <taxon>Eukaryota</taxon>
        <taxon>Fungi</taxon>
        <taxon>Dikarya</taxon>
        <taxon>Ascomycota</taxon>
        <taxon>Saccharomycotina</taxon>
        <taxon>Saccharomycetes</taxon>
        <taxon>Ascoideaceae</taxon>
        <taxon>Ascoidea</taxon>
    </lineage>
</organism>
<evidence type="ECO:0000313" key="9">
    <source>
        <dbReference type="EMBL" id="ODV62611.1"/>
    </source>
</evidence>
<keyword evidence="8" id="KW-1133">Transmembrane helix</keyword>
<name>A0A1D2VLY0_9ASCO</name>
<dbReference type="PROSITE" id="PS00678">
    <property type="entry name" value="WD_REPEATS_1"/>
    <property type="match status" value="2"/>
</dbReference>
<gene>
    <name evidence="9" type="ORF">ASCRUDRAFT_32161</name>
</gene>
<evidence type="ECO:0000256" key="5">
    <source>
        <dbReference type="ARBA" id="ARBA00022737"/>
    </source>
</evidence>
<dbReference type="GO" id="GO:0030234">
    <property type="term" value="F:enzyme regulator activity"/>
    <property type="evidence" value="ECO:0007669"/>
    <property type="project" value="EnsemblFungi"/>
</dbReference>
<comment type="similarity">
    <text evidence="6">Belongs to the WD repeat WDR6 family.</text>
</comment>
<evidence type="ECO:0000256" key="7">
    <source>
        <dbReference type="PROSITE-ProRule" id="PRU00221"/>
    </source>
</evidence>
<protein>
    <submittedName>
        <fullName evidence="9">WD40 repeat-like protein</fullName>
    </submittedName>
</protein>
<keyword evidence="10" id="KW-1185">Reference proteome</keyword>
<accession>A0A1D2VLY0</accession>
<sequence>MAVLLKINHDGPVTSLGFVTGSSLLLAGVGSYLRVFDYKKSELLSSFSIFSRNKIHGISIHDNVVVLYGGRNLSVLALDQLTSGDSQRDLTSFQKSCDDLIIDIQFSSNYQTDNLIYILTAHNIVIGVSIFLSDSIDLKIQFTKSCSEKSLLYSGSIKVTQDSAIVCAGTVLSGILLWDLNSGKILHNLVGHEGSIFGVKFNQKGDKLVSCSDDRSIKLWDFTTGENLATGWGHTARIWYLSFFNNDTQVLSASEDLTMKIWNINIEPGSDSNSNKFSLNYTQNVESHIGKHIWSCDIQQDQLLSVTGGNDGKICLHDISTKFAKNSKSKQFSYSLNQLSLNYEIFNKNDVIKNFVNFNDKGLLLTTSLGNLFLIKDNFQKFELIKKESNLNNQFSIINHQFQNNHIVILTSTTADQLILKFDNDLNIIEKKLLNILTDVNDYPYFKITNTFKFSNDNNDDNDNEKEKEKEILNILFESPNPNNPLIVRTLNLKDLSYSNDPENMWFLPKPQTEKRFIITCIEYSIQKKWLFIGSRFTNLVIYDLSKNPHQMQAWKKISKGDSISNLNIVKCFNDTLLLRIFIKDGIYFLAKITENLNYNNEINEINKIINGFNNLNIDNEKSLFQIEILLENKIAKGGFLEGAFERKSDLKFDTLISKDHENIKSNDLILYGFKSNYFYLYNETKNYEIWNNMCGGSHRSWKLFIDSDDTQIKGKFMYTKSNSIIISSFGYEDKLKFKEPVLLEGTHGREIRDLSISKKSYKFSNSNSKEILYKHLVSVSEDNSLKLGRFFSNGSIKNIWFERIHVSGLQKVKFINEEFICSSAAREEFFIWRVQDLEIVDKPLIYCYDKLKPFSSNPDLRVMDFDTILIFDNKNLVGFIFATVYSDSSIRVFYYDLKLKQFNLIISDFYKTCCVMNSKFIINDKLNKIYLCISSTDGHLVIYDVENTSKEEGELEVKKLSKMVMRKELHQNSIKSMVVENKSCEYGSGNEYYIITGGDDNGLILSRFSIDVKTGEENIEIETLIRDGASSTITSISLSGKRKDDLKIRLIVTSVDQIVRLYEIDQEKNEMVLIDKEYTTVADTGCSSICEFEDKEYCVIGGTGMSVWKINNDE</sequence>
<reference evidence="10" key="1">
    <citation type="submission" date="2016-05" db="EMBL/GenBank/DDBJ databases">
        <title>Comparative genomics of biotechnologically important yeasts.</title>
        <authorList>
            <consortium name="DOE Joint Genome Institute"/>
            <person name="Riley R."/>
            <person name="Haridas S."/>
            <person name="Wolfe K.H."/>
            <person name="Lopes M.R."/>
            <person name="Hittinger C.T."/>
            <person name="Goker M."/>
            <person name="Salamov A."/>
            <person name="Wisecaver J."/>
            <person name="Long T.M."/>
            <person name="Aerts A.L."/>
            <person name="Barry K."/>
            <person name="Choi C."/>
            <person name="Clum A."/>
            <person name="Coughlan A.Y."/>
            <person name="Deshpande S."/>
            <person name="Douglass A.P."/>
            <person name="Hanson S.J."/>
            <person name="Klenk H.-P."/>
            <person name="Labutti K."/>
            <person name="Lapidus A."/>
            <person name="Lindquist E."/>
            <person name="Lipzen A."/>
            <person name="Meier-Kolthoff J.P."/>
            <person name="Ohm R.A."/>
            <person name="Otillar R.P."/>
            <person name="Pangilinan J."/>
            <person name="Peng Y."/>
            <person name="Rokas A."/>
            <person name="Rosa C.A."/>
            <person name="Scheuner C."/>
            <person name="Sibirny A.A."/>
            <person name="Slot J.C."/>
            <person name="Stielow J.B."/>
            <person name="Sun H."/>
            <person name="Kurtzman C.P."/>
            <person name="Blackwell M."/>
            <person name="Grigoriev I.V."/>
            <person name="Jeffries T.W."/>
        </authorList>
    </citation>
    <scope>NUCLEOTIDE SEQUENCE [LARGE SCALE GENOMIC DNA]</scope>
    <source>
        <strain evidence="10">DSM 1968</strain>
    </source>
</reference>
<keyword evidence="8" id="KW-0472">Membrane</keyword>
<dbReference type="InParanoid" id="A0A1D2VLY0"/>
<evidence type="ECO:0000256" key="8">
    <source>
        <dbReference type="SAM" id="Phobius"/>
    </source>
</evidence>
<dbReference type="PROSITE" id="PS50082">
    <property type="entry name" value="WD_REPEATS_2"/>
    <property type="match status" value="2"/>
</dbReference>
<dbReference type="GO" id="GO:0005768">
    <property type="term" value="C:endosome"/>
    <property type="evidence" value="ECO:0007669"/>
    <property type="project" value="EnsemblFungi"/>
</dbReference>